<dbReference type="Pfam" id="PF09594">
    <property type="entry name" value="GT87"/>
    <property type="match status" value="1"/>
</dbReference>
<evidence type="ECO:0000256" key="8">
    <source>
        <dbReference type="SAM" id="Phobius"/>
    </source>
</evidence>
<feature type="transmembrane region" description="Helical" evidence="8">
    <location>
        <begin position="12"/>
        <end position="32"/>
    </location>
</feature>
<accession>A0A7W9EDY9</accession>
<keyword evidence="10" id="KW-1185">Reference proteome</keyword>
<sequence>MMRELGRGFLKLVMVFGLWGVAVWPATGWYSYKLIHKELTGMQGLHVNSQALIGRDFINIWHGGQEALHHGAAGVYDRDIYRKTLFEKAGFAGLYAYSYPPHMLLLSLPFGMTGYLVALAAWLILTFGLFCHAARPWLRDLGLPGWAGLILPATIVNIWAGHFGFLIGALALYGWRRAENNPMRSGLAFAVMTVKPHMGILVPLVLAMKRQWKTAYWAAAGTGALVALSILVFGSWSWTTWLSSTLSFQAGLIEIVPTQPYSYMMPTSGRMLYALTRDPGLVMIGQIVIGFYAVATLIWAHKRSVPIRDLGLLSIVAIPLILPYSFNYDMVALCVVALVCAARFGVKWYSPDRAVYAAAFMIPLILVPLARLNLWPSPIILMLFLGCAAWRMVPGRNSI</sequence>
<evidence type="ECO:0000256" key="4">
    <source>
        <dbReference type="ARBA" id="ARBA00022692"/>
    </source>
</evidence>
<comment type="similarity">
    <text evidence="7">Belongs to the glycosyltransferase 87 family.</text>
</comment>
<gene>
    <name evidence="9" type="ORF">FHS49_000117</name>
</gene>
<proteinExistence type="inferred from homology"/>
<keyword evidence="6 8" id="KW-0472">Membrane</keyword>
<dbReference type="RefSeq" id="WP_184014382.1">
    <property type="nucleotide sequence ID" value="NZ_JACIJC010000001.1"/>
</dbReference>
<name>A0A7W9EDY9_9SPHN</name>
<comment type="subcellular location">
    <subcellularLocation>
        <location evidence="1">Cell membrane</location>
        <topology evidence="1">Multi-pass membrane protein</topology>
    </subcellularLocation>
</comment>
<evidence type="ECO:0000256" key="2">
    <source>
        <dbReference type="ARBA" id="ARBA00022475"/>
    </source>
</evidence>
<evidence type="ECO:0008006" key="11">
    <source>
        <dbReference type="Google" id="ProtNLM"/>
    </source>
</evidence>
<evidence type="ECO:0000313" key="10">
    <source>
        <dbReference type="Proteomes" id="UP000549617"/>
    </source>
</evidence>
<keyword evidence="4 8" id="KW-0812">Transmembrane</keyword>
<dbReference type="AlphaFoldDB" id="A0A7W9EDY9"/>
<feature type="transmembrane region" description="Helical" evidence="8">
    <location>
        <begin position="146"/>
        <end position="175"/>
    </location>
</feature>
<keyword evidence="2" id="KW-1003">Cell membrane</keyword>
<reference evidence="9 10" key="1">
    <citation type="submission" date="2020-08" db="EMBL/GenBank/DDBJ databases">
        <title>Genomic Encyclopedia of Type Strains, Phase IV (KMG-IV): sequencing the most valuable type-strain genomes for metagenomic binning, comparative biology and taxonomic classification.</title>
        <authorList>
            <person name="Goeker M."/>
        </authorList>
    </citation>
    <scope>NUCLEOTIDE SEQUENCE [LARGE SCALE GENOMIC DNA]</scope>
    <source>
        <strain evidence="9 10">DSM 25079</strain>
    </source>
</reference>
<evidence type="ECO:0000256" key="6">
    <source>
        <dbReference type="ARBA" id="ARBA00023136"/>
    </source>
</evidence>
<feature type="transmembrane region" description="Helical" evidence="8">
    <location>
        <begin position="280"/>
        <end position="300"/>
    </location>
</feature>
<dbReference type="Proteomes" id="UP000549617">
    <property type="component" value="Unassembled WGS sequence"/>
</dbReference>
<evidence type="ECO:0000256" key="1">
    <source>
        <dbReference type="ARBA" id="ARBA00004651"/>
    </source>
</evidence>
<organism evidence="9 10">
    <name type="scientific">Sphingobium boeckii</name>
    <dbReference type="NCBI Taxonomy" id="1082345"/>
    <lineage>
        <taxon>Bacteria</taxon>
        <taxon>Pseudomonadati</taxon>
        <taxon>Pseudomonadota</taxon>
        <taxon>Alphaproteobacteria</taxon>
        <taxon>Sphingomonadales</taxon>
        <taxon>Sphingomonadaceae</taxon>
        <taxon>Sphingobium</taxon>
    </lineage>
</organism>
<evidence type="ECO:0000256" key="5">
    <source>
        <dbReference type="ARBA" id="ARBA00022989"/>
    </source>
</evidence>
<evidence type="ECO:0000256" key="3">
    <source>
        <dbReference type="ARBA" id="ARBA00022679"/>
    </source>
</evidence>
<feature type="transmembrane region" description="Helical" evidence="8">
    <location>
        <begin position="112"/>
        <end position="134"/>
    </location>
</feature>
<evidence type="ECO:0000313" key="9">
    <source>
        <dbReference type="EMBL" id="MBB5684126.1"/>
    </source>
</evidence>
<protein>
    <recommendedName>
        <fullName evidence="11">DUF2029 domain-containing protein</fullName>
    </recommendedName>
</protein>
<dbReference type="InterPro" id="IPR018584">
    <property type="entry name" value="GT87"/>
</dbReference>
<dbReference type="GO" id="GO:0005886">
    <property type="term" value="C:plasma membrane"/>
    <property type="evidence" value="ECO:0007669"/>
    <property type="project" value="UniProtKB-SubCell"/>
</dbReference>
<comment type="caution">
    <text evidence="9">The sequence shown here is derived from an EMBL/GenBank/DDBJ whole genome shotgun (WGS) entry which is preliminary data.</text>
</comment>
<feature type="transmembrane region" description="Helical" evidence="8">
    <location>
        <begin position="215"/>
        <end position="238"/>
    </location>
</feature>
<feature type="transmembrane region" description="Helical" evidence="8">
    <location>
        <begin position="187"/>
        <end position="208"/>
    </location>
</feature>
<evidence type="ECO:0000256" key="7">
    <source>
        <dbReference type="ARBA" id="ARBA00024033"/>
    </source>
</evidence>
<dbReference type="GO" id="GO:0016758">
    <property type="term" value="F:hexosyltransferase activity"/>
    <property type="evidence" value="ECO:0007669"/>
    <property type="project" value="InterPro"/>
</dbReference>
<keyword evidence="5 8" id="KW-1133">Transmembrane helix</keyword>
<keyword evidence="3" id="KW-0808">Transferase</keyword>
<feature type="transmembrane region" description="Helical" evidence="8">
    <location>
        <begin position="353"/>
        <end position="369"/>
    </location>
</feature>
<dbReference type="EMBL" id="JACIJC010000001">
    <property type="protein sequence ID" value="MBB5684126.1"/>
    <property type="molecule type" value="Genomic_DNA"/>
</dbReference>
<feature type="transmembrane region" description="Helical" evidence="8">
    <location>
        <begin position="307"/>
        <end position="324"/>
    </location>
</feature>